<proteinExistence type="predicted"/>
<keyword evidence="1" id="KW-0472">Membrane</keyword>
<feature type="transmembrane region" description="Helical" evidence="1">
    <location>
        <begin position="143"/>
        <end position="163"/>
    </location>
</feature>
<evidence type="ECO:0000313" key="2">
    <source>
        <dbReference type="EMBL" id="MCP3422294.1"/>
    </source>
</evidence>
<organism evidence="2 3">
    <name type="scientific">Nocardioides pinisoli</name>
    <dbReference type="NCBI Taxonomy" id="2950279"/>
    <lineage>
        <taxon>Bacteria</taxon>
        <taxon>Bacillati</taxon>
        <taxon>Actinomycetota</taxon>
        <taxon>Actinomycetes</taxon>
        <taxon>Propionibacteriales</taxon>
        <taxon>Nocardioidaceae</taxon>
        <taxon>Nocardioides</taxon>
    </lineage>
</organism>
<reference evidence="2 3" key="1">
    <citation type="submission" date="2022-06" db="EMBL/GenBank/DDBJ databases">
        <authorList>
            <person name="So Y."/>
        </authorList>
    </citation>
    <scope>NUCLEOTIDE SEQUENCE [LARGE SCALE GENOMIC DNA]</scope>
    <source>
        <strain evidence="2 3">STR3</strain>
    </source>
</reference>
<keyword evidence="1" id="KW-0812">Transmembrane</keyword>
<keyword evidence="1" id="KW-1133">Transmembrane helix</keyword>
<dbReference type="Proteomes" id="UP001204524">
    <property type="component" value="Unassembled WGS sequence"/>
</dbReference>
<name>A0ABT1KY36_9ACTN</name>
<keyword evidence="3" id="KW-1185">Reference proteome</keyword>
<feature type="transmembrane region" description="Helical" evidence="1">
    <location>
        <begin position="12"/>
        <end position="32"/>
    </location>
</feature>
<feature type="transmembrane region" description="Helical" evidence="1">
    <location>
        <begin position="78"/>
        <end position="99"/>
    </location>
</feature>
<sequence>MRALRPGVTVPVVVLRALLLVLPCAALALALPQVPHGWVVIGVVLSAAAWAWLPDHAVGVVPLVLVGGWWAVHDVVDWRVLAVGALLVAAHVCATLASYGPSTLAVDPRLARVWLARGALALVPLPVTWLAVRGLDPGLAPSWLWLVAAATTVGLLLVTARLVRPEAR</sequence>
<dbReference type="RefSeq" id="WP_254181493.1">
    <property type="nucleotide sequence ID" value="NZ_JANARS010000004.1"/>
</dbReference>
<gene>
    <name evidence="2" type="ORF">NCI01_10850</name>
</gene>
<protein>
    <submittedName>
        <fullName evidence="2">Uncharacterized protein</fullName>
    </submittedName>
</protein>
<dbReference type="EMBL" id="JANARS010000004">
    <property type="protein sequence ID" value="MCP3422294.1"/>
    <property type="molecule type" value="Genomic_DNA"/>
</dbReference>
<evidence type="ECO:0000313" key="3">
    <source>
        <dbReference type="Proteomes" id="UP001204524"/>
    </source>
</evidence>
<evidence type="ECO:0000256" key="1">
    <source>
        <dbReference type="SAM" id="Phobius"/>
    </source>
</evidence>
<feature type="transmembrane region" description="Helical" evidence="1">
    <location>
        <begin position="39"/>
        <end position="72"/>
    </location>
</feature>
<feature type="transmembrane region" description="Helical" evidence="1">
    <location>
        <begin position="111"/>
        <end position="131"/>
    </location>
</feature>
<accession>A0ABT1KY36</accession>
<comment type="caution">
    <text evidence="2">The sequence shown here is derived from an EMBL/GenBank/DDBJ whole genome shotgun (WGS) entry which is preliminary data.</text>
</comment>